<organism evidence="2 3">
    <name type="scientific">Aquamicrobium segne</name>
    <dbReference type="NCBI Taxonomy" id="469547"/>
    <lineage>
        <taxon>Bacteria</taxon>
        <taxon>Pseudomonadati</taxon>
        <taxon>Pseudomonadota</taxon>
        <taxon>Alphaproteobacteria</taxon>
        <taxon>Hyphomicrobiales</taxon>
        <taxon>Phyllobacteriaceae</taxon>
        <taxon>Aquamicrobium</taxon>
    </lineage>
</organism>
<reference evidence="3" key="1">
    <citation type="journal article" date="2019" name="Int. J. Syst. Evol. Microbiol.">
        <title>The Global Catalogue of Microorganisms (GCM) 10K type strain sequencing project: providing services to taxonomists for standard genome sequencing and annotation.</title>
        <authorList>
            <consortium name="The Broad Institute Genomics Platform"/>
            <consortium name="The Broad Institute Genome Sequencing Center for Infectious Disease"/>
            <person name="Wu L."/>
            <person name="Ma J."/>
        </authorList>
    </citation>
    <scope>NUCLEOTIDE SEQUENCE [LARGE SCALE GENOMIC DNA]</scope>
    <source>
        <strain evidence="3">CGMCC 4.1415</strain>
    </source>
</reference>
<evidence type="ECO:0000256" key="1">
    <source>
        <dbReference type="ARBA" id="ARBA00023125"/>
    </source>
</evidence>
<dbReference type="RefSeq" id="WP_378231978.1">
    <property type="nucleotide sequence ID" value="NZ_JBHSLL010000062.1"/>
</dbReference>
<dbReference type="InterPro" id="IPR036390">
    <property type="entry name" value="WH_DNA-bd_sf"/>
</dbReference>
<dbReference type="PANTHER" id="PTHR33221:SF4">
    <property type="entry name" value="HTH-TYPE TRANSCRIPTIONAL REPRESSOR NSRR"/>
    <property type="match status" value="1"/>
</dbReference>
<dbReference type="Proteomes" id="UP001596016">
    <property type="component" value="Unassembled WGS sequence"/>
</dbReference>
<keyword evidence="1" id="KW-0238">DNA-binding</keyword>
<dbReference type="Pfam" id="PF02082">
    <property type="entry name" value="Rrf2"/>
    <property type="match status" value="1"/>
</dbReference>
<dbReference type="SUPFAM" id="SSF46785">
    <property type="entry name" value="Winged helix' DNA-binding domain"/>
    <property type="match status" value="1"/>
</dbReference>
<dbReference type="InterPro" id="IPR000944">
    <property type="entry name" value="Tscrpt_reg_Rrf2"/>
</dbReference>
<dbReference type="Gene3D" id="1.10.10.10">
    <property type="entry name" value="Winged helix-like DNA-binding domain superfamily/Winged helix DNA-binding domain"/>
    <property type="match status" value="1"/>
</dbReference>
<dbReference type="EMBL" id="JBHSLL010000062">
    <property type="protein sequence ID" value="MFC5387708.1"/>
    <property type="molecule type" value="Genomic_DNA"/>
</dbReference>
<gene>
    <name evidence="2" type="ORF">ACFPLB_17245</name>
</gene>
<dbReference type="PANTHER" id="PTHR33221">
    <property type="entry name" value="WINGED HELIX-TURN-HELIX TRANSCRIPTIONAL REGULATOR, RRF2 FAMILY"/>
    <property type="match status" value="1"/>
</dbReference>
<keyword evidence="3" id="KW-1185">Reference proteome</keyword>
<comment type="caution">
    <text evidence="2">The sequence shown here is derived from an EMBL/GenBank/DDBJ whole genome shotgun (WGS) entry which is preliminary data.</text>
</comment>
<evidence type="ECO:0000313" key="3">
    <source>
        <dbReference type="Proteomes" id="UP001596016"/>
    </source>
</evidence>
<accession>A0ABW0H6R8</accession>
<sequence>MRLSAFTDYGLRVLMRLADTPDEPLTTAGIAQEFQIPYNHLTKVVLDLSRGGFVITQRGAGGGIRLARPAEEMTLGEVVRHLESRYDMVECFRADGGACLLTPRCRLRPQLAAAREAFIRELDKTTIAACAYPGPDSEKIAS</sequence>
<evidence type="ECO:0000313" key="2">
    <source>
        <dbReference type="EMBL" id="MFC5387708.1"/>
    </source>
</evidence>
<dbReference type="NCBIfam" id="TIGR00738">
    <property type="entry name" value="rrf2_super"/>
    <property type="match status" value="1"/>
</dbReference>
<name>A0ABW0H6R8_9HYPH</name>
<protein>
    <submittedName>
        <fullName evidence="2">RrF2 family transcriptional regulator</fullName>
    </submittedName>
</protein>
<dbReference type="PROSITE" id="PS51197">
    <property type="entry name" value="HTH_RRF2_2"/>
    <property type="match status" value="1"/>
</dbReference>
<dbReference type="InterPro" id="IPR036388">
    <property type="entry name" value="WH-like_DNA-bd_sf"/>
</dbReference>
<proteinExistence type="predicted"/>